<feature type="compositionally biased region" description="Low complexity" evidence="1">
    <location>
        <begin position="20"/>
        <end position="33"/>
    </location>
</feature>
<comment type="caution">
    <text evidence="2">The sequence shown here is derived from an EMBL/GenBank/DDBJ whole genome shotgun (WGS) entry which is preliminary data.</text>
</comment>
<organism evidence="2 3">
    <name type="scientific">Couchioplanes caeruleus</name>
    <dbReference type="NCBI Taxonomy" id="56438"/>
    <lineage>
        <taxon>Bacteria</taxon>
        <taxon>Bacillati</taxon>
        <taxon>Actinomycetota</taxon>
        <taxon>Actinomycetes</taxon>
        <taxon>Micromonosporales</taxon>
        <taxon>Micromonosporaceae</taxon>
        <taxon>Couchioplanes</taxon>
    </lineage>
</organism>
<name>A0A3N1GGE8_9ACTN</name>
<evidence type="ECO:0000256" key="1">
    <source>
        <dbReference type="SAM" id="MobiDB-lite"/>
    </source>
</evidence>
<feature type="region of interest" description="Disordered" evidence="1">
    <location>
        <begin position="166"/>
        <end position="187"/>
    </location>
</feature>
<feature type="compositionally biased region" description="Basic and acidic residues" evidence="1">
    <location>
        <begin position="268"/>
        <end position="282"/>
    </location>
</feature>
<dbReference type="AlphaFoldDB" id="A0A3N1GGE8"/>
<feature type="region of interest" description="Disordered" evidence="1">
    <location>
        <begin position="1"/>
        <end position="33"/>
    </location>
</feature>
<proteinExistence type="predicted"/>
<dbReference type="EMBL" id="RJKL01000001">
    <property type="protein sequence ID" value="ROP29231.1"/>
    <property type="molecule type" value="Genomic_DNA"/>
</dbReference>
<gene>
    <name evidence="2" type="ORF">EDD30_2017</name>
</gene>
<feature type="region of interest" description="Disordered" evidence="1">
    <location>
        <begin position="213"/>
        <end position="282"/>
    </location>
</feature>
<evidence type="ECO:0000313" key="2">
    <source>
        <dbReference type="EMBL" id="ROP29231.1"/>
    </source>
</evidence>
<accession>A0A3N1GGE8</accession>
<reference evidence="2 3" key="1">
    <citation type="submission" date="2018-11" db="EMBL/GenBank/DDBJ databases">
        <title>Sequencing the genomes of 1000 actinobacteria strains.</title>
        <authorList>
            <person name="Klenk H.-P."/>
        </authorList>
    </citation>
    <scope>NUCLEOTIDE SEQUENCE [LARGE SCALE GENOMIC DNA]</scope>
    <source>
        <strain evidence="2 3">DSM 43634</strain>
    </source>
</reference>
<evidence type="ECO:0000313" key="3">
    <source>
        <dbReference type="Proteomes" id="UP000271683"/>
    </source>
</evidence>
<feature type="region of interest" description="Disordered" evidence="1">
    <location>
        <begin position="47"/>
        <end position="119"/>
    </location>
</feature>
<dbReference type="Proteomes" id="UP000271683">
    <property type="component" value="Unassembled WGS sequence"/>
</dbReference>
<sequence length="282" mass="30434">MSYPYASWQPVHPGINESHTGNGPALTPLPPALVSSPLRRLRVARRRSNGRPAATLHFRPRADPSAPTFRADPTRSLRPDPSASPPPHRPLRIAPSASTAPHQCPEHRSAPGPAGRRVRLGSATRPFSALLFCRRGVLLSPVVRTSVRLVRTLFPAGHIRSRRLPAGQVPTTGRRGNGFPDRSAPVRLIGKPRSRRGSRVWRPRSAARKVRAFAGPGLHQAGPSSASPDPRAADDGPAGEVRPGVVWGSFTPGRQPHPAVPSSAATRFDQHVGCDTREEKPW</sequence>
<protein>
    <submittedName>
        <fullName evidence="2">Uncharacterized protein</fullName>
    </submittedName>
</protein>